<keyword evidence="12" id="KW-1185">Reference proteome</keyword>
<dbReference type="PANTHER" id="PTHR30614">
    <property type="entry name" value="MEMBRANE COMPONENT OF AMINO ACID ABC TRANSPORTER"/>
    <property type="match status" value="1"/>
</dbReference>
<comment type="similarity">
    <text evidence="2">Belongs to the binding-protein-dependent transport system permease family. HisMQ subfamily.</text>
</comment>
<dbReference type="GO" id="GO:0043190">
    <property type="term" value="C:ATP-binding cassette (ABC) transporter complex"/>
    <property type="evidence" value="ECO:0007669"/>
    <property type="project" value="InterPro"/>
</dbReference>
<evidence type="ECO:0000256" key="7">
    <source>
        <dbReference type="ARBA" id="ARBA00022989"/>
    </source>
</evidence>
<dbReference type="GO" id="GO:0022857">
    <property type="term" value="F:transmembrane transporter activity"/>
    <property type="evidence" value="ECO:0007669"/>
    <property type="project" value="InterPro"/>
</dbReference>
<keyword evidence="5 9" id="KW-0812">Transmembrane</keyword>
<reference evidence="12" key="1">
    <citation type="submission" date="2016-07" db="EMBL/GenBank/DDBJ databases">
        <title>Frankia sp. NRRL B-16219 Genome sequencing.</title>
        <authorList>
            <person name="Ghodhbane-Gtari F."/>
            <person name="Swanson E."/>
            <person name="Gueddou A."/>
            <person name="Louati M."/>
            <person name="Nouioui I."/>
            <person name="Hezbri K."/>
            <person name="Abebe-Akele F."/>
            <person name="Simpson S."/>
            <person name="Morris K."/>
            <person name="Thomas K."/>
            <person name="Gtari M."/>
            <person name="Tisa L.S."/>
        </authorList>
    </citation>
    <scope>NUCLEOTIDE SEQUENCE [LARGE SCALE GENOMIC DNA]</scope>
    <source>
        <strain evidence="12">NRRL B-16219</strain>
    </source>
</reference>
<organism evidence="11 12">
    <name type="scientific">Parafrankia soli</name>
    <dbReference type="NCBI Taxonomy" id="2599596"/>
    <lineage>
        <taxon>Bacteria</taxon>
        <taxon>Bacillati</taxon>
        <taxon>Actinomycetota</taxon>
        <taxon>Actinomycetes</taxon>
        <taxon>Frankiales</taxon>
        <taxon>Frankiaceae</taxon>
        <taxon>Parafrankia</taxon>
    </lineage>
</organism>
<keyword evidence="4" id="KW-1003">Cell membrane</keyword>
<dbReference type="AlphaFoldDB" id="A0A1S1QY98"/>
<dbReference type="Gene3D" id="1.10.3720.10">
    <property type="entry name" value="MetI-like"/>
    <property type="match status" value="1"/>
</dbReference>
<dbReference type="SUPFAM" id="SSF161098">
    <property type="entry name" value="MetI-like"/>
    <property type="match status" value="1"/>
</dbReference>
<dbReference type="OrthoDB" id="3181282at2"/>
<evidence type="ECO:0000256" key="6">
    <source>
        <dbReference type="ARBA" id="ARBA00022970"/>
    </source>
</evidence>
<dbReference type="CDD" id="cd06261">
    <property type="entry name" value="TM_PBP2"/>
    <property type="match status" value="1"/>
</dbReference>
<sequence length="235" mass="25361">MAGRPEQRSEHRADYGWSHIDAVLDNLDIFREGFVQTLRLSLFAAVSALILGTGLAAMRVSPVPPLRWAGTAYVETVRNTPLTIVFFFVVFVLPQVDIVFSYFTFAVMALTIYHTALVCEAVRSGVNGVDAGQAEAARALGLTFSQTLRLVVLPQAFRNVVQPLGSVGSALIRNTSIAAAFGVQELTGISQRLTTANPGDVVAVLLAGIVCYLVLTLSLAWAVGLTERRLTRTPR</sequence>
<keyword evidence="8 9" id="KW-0472">Membrane</keyword>
<dbReference type="EMBL" id="MAXA01000102">
    <property type="protein sequence ID" value="OHV38596.1"/>
    <property type="molecule type" value="Genomic_DNA"/>
</dbReference>
<dbReference type="PANTHER" id="PTHR30614:SF37">
    <property type="entry name" value="AMINO-ACID ABC TRANSPORTER PERMEASE PROTEIN YHDX-RELATED"/>
    <property type="match status" value="1"/>
</dbReference>
<dbReference type="InterPro" id="IPR035906">
    <property type="entry name" value="MetI-like_sf"/>
</dbReference>
<feature type="domain" description="ABC transmembrane type-1" evidence="10">
    <location>
        <begin position="34"/>
        <end position="223"/>
    </location>
</feature>
<evidence type="ECO:0000259" key="10">
    <source>
        <dbReference type="PROSITE" id="PS50928"/>
    </source>
</evidence>
<feature type="transmembrane region" description="Helical" evidence="9">
    <location>
        <begin position="201"/>
        <end position="225"/>
    </location>
</feature>
<dbReference type="InterPro" id="IPR010065">
    <property type="entry name" value="AA_ABC_transptr_permease_3TM"/>
</dbReference>
<evidence type="ECO:0000256" key="8">
    <source>
        <dbReference type="ARBA" id="ARBA00023136"/>
    </source>
</evidence>
<dbReference type="Proteomes" id="UP000179769">
    <property type="component" value="Unassembled WGS sequence"/>
</dbReference>
<dbReference type="GO" id="GO:0006865">
    <property type="term" value="P:amino acid transport"/>
    <property type="evidence" value="ECO:0007669"/>
    <property type="project" value="UniProtKB-KW"/>
</dbReference>
<dbReference type="RefSeq" id="WP_071061387.1">
    <property type="nucleotide sequence ID" value="NZ_MAXA01000102.1"/>
</dbReference>
<protein>
    <submittedName>
        <fullName evidence="11">Amino acid ABC transporter permease</fullName>
    </submittedName>
</protein>
<accession>A0A1S1QY98</accession>
<dbReference type="InterPro" id="IPR043429">
    <property type="entry name" value="ArtM/GltK/GlnP/TcyL/YhdX-like"/>
</dbReference>
<comment type="caution">
    <text evidence="11">The sequence shown here is derived from an EMBL/GenBank/DDBJ whole genome shotgun (WGS) entry which is preliminary data.</text>
</comment>
<evidence type="ECO:0000313" key="12">
    <source>
        <dbReference type="Proteomes" id="UP000179769"/>
    </source>
</evidence>
<comment type="subcellular location">
    <subcellularLocation>
        <location evidence="1 9">Cell membrane</location>
        <topology evidence="1 9">Multi-pass membrane protein</topology>
    </subcellularLocation>
</comment>
<keyword evidence="3 9" id="KW-0813">Transport</keyword>
<gene>
    <name evidence="11" type="ORF">BBK14_14270</name>
</gene>
<keyword evidence="6" id="KW-0029">Amino-acid transport</keyword>
<dbReference type="NCBIfam" id="TIGR01726">
    <property type="entry name" value="HEQRo_perm_3TM"/>
    <property type="match status" value="1"/>
</dbReference>
<evidence type="ECO:0000256" key="2">
    <source>
        <dbReference type="ARBA" id="ARBA00010072"/>
    </source>
</evidence>
<evidence type="ECO:0000256" key="5">
    <source>
        <dbReference type="ARBA" id="ARBA00022692"/>
    </source>
</evidence>
<evidence type="ECO:0000313" key="11">
    <source>
        <dbReference type="EMBL" id="OHV38596.1"/>
    </source>
</evidence>
<feature type="transmembrane region" description="Helical" evidence="9">
    <location>
        <begin position="40"/>
        <end position="61"/>
    </location>
</feature>
<name>A0A1S1QY98_9ACTN</name>
<evidence type="ECO:0000256" key="9">
    <source>
        <dbReference type="RuleBase" id="RU363032"/>
    </source>
</evidence>
<dbReference type="InterPro" id="IPR000515">
    <property type="entry name" value="MetI-like"/>
</dbReference>
<dbReference type="PROSITE" id="PS50928">
    <property type="entry name" value="ABC_TM1"/>
    <property type="match status" value="1"/>
</dbReference>
<proteinExistence type="inferred from homology"/>
<evidence type="ECO:0000256" key="1">
    <source>
        <dbReference type="ARBA" id="ARBA00004651"/>
    </source>
</evidence>
<evidence type="ECO:0000256" key="4">
    <source>
        <dbReference type="ARBA" id="ARBA00022475"/>
    </source>
</evidence>
<feature type="transmembrane region" description="Helical" evidence="9">
    <location>
        <begin position="82"/>
        <end position="103"/>
    </location>
</feature>
<keyword evidence="7 9" id="KW-1133">Transmembrane helix</keyword>
<dbReference type="Pfam" id="PF00528">
    <property type="entry name" value="BPD_transp_1"/>
    <property type="match status" value="1"/>
</dbReference>
<evidence type="ECO:0000256" key="3">
    <source>
        <dbReference type="ARBA" id="ARBA00022448"/>
    </source>
</evidence>